<protein>
    <submittedName>
        <fullName evidence="3">Transmembrane protein 188</fullName>
    </submittedName>
</protein>
<feature type="transmembrane region" description="Helical" evidence="1">
    <location>
        <begin position="146"/>
        <end position="167"/>
    </location>
</feature>
<dbReference type="AlphaFoldDB" id="A0A0N5BNL4"/>
<keyword evidence="1" id="KW-0812">Transmembrane</keyword>
<evidence type="ECO:0000313" key="3">
    <source>
        <dbReference type="WBParaSite" id="SPAL_0000749200.1"/>
    </source>
</evidence>
<dbReference type="STRING" id="174720.A0A0N5BNL4"/>
<reference evidence="3" key="1">
    <citation type="submission" date="2017-02" db="UniProtKB">
        <authorList>
            <consortium name="WormBaseParasite"/>
        </authorList>
    </citation>
    <scope>IDENTIFICATION</scope>
</reference>
<keyword evidence="1" id="KW-0472">Membrane</keyword>
<dbReference type="Proteomes" id="UP000046392">
    <property type="component" value="Unplaced"/>
</dbReference>
<organism evidence="2 3">
    <name type="scientific">Strongyloides papillosus</name>
    <name type="common">Intestinal threadworm</name>
    <dbReference type="NCBI Taxonomy" id="174720"/>
    <lineage>
        <taxon>Eukaryota</taxon>
        <taxon>Metazoa</taxon>
        <taxon>Ecdysozoa</taxon>
        <taxon>Nematoda</taxon>
        <taxon>Chromadorea</taxon>
        <taxon>Rhabditida</taxon>
        <taxon>Tylenchina</taxon>
        <taxon>Panagrolaimomorpha</taxon>
        <taxon>Strongyloidoidea</taxon>
        <taxon>Strongyloididae</taxon>
        <taxon>Strongyloides</taxon>
    </lineage>
</organism>
<dbReference type="WBParaSite" id="SPAL_0000749200.1">
    <property type="protein sequence ID" value="SPAL_0000749200.1"/>
    <property type="gene ID" value="SPAL_0000749200"/>
</dbReference>
<sequence>MLLSYKITQNVSKNINTSFINGCQRNDRLLLRIALSKNYNGCRGLSSGKSSELKGKLTRIKKYITESQSASFEALSMESVHKYDKKDSNEWVLVYRDVDASKVSNALSIFFPVLSVVFLVIMTDIFTKDDPNDRLSITQRLTHDCLELGALIVIPFTLMSTVTVGLLRFNYLRPLRIYQSFSNPDNYIVVVPQLGRSHKQIKFSRCDSNGNGITQYTALDDFETLDNKKILRQLFYGNAMFANRRFLLDSKCWRSKEIKNYMFNKD</sequence>
<evidence type="ECO:0000256" key="1">
    <source>
        <dbReference type="SAM" id="Phobius"/>
    </source>
</evidence>
<feature type="transmembrane region" description="Helical" evidence="1">
    <location>
        <begin position="106"/>
        <end position="126"/>
    </location>
</feature>
<name>A0A0N5BNL4_STREA</name>
<evidence type="ECO:0000313" key="2">
    <source>
        <dbReference type="Proteomes" id="UP000046392"/>
    </source>
</evidence>
<accession>A0A0N5BNL4</accession>
<proteinExistence type="predicted"/>
<keyword evidence="2" id="KW-1185">Reference proteome</keyword>
<keyword evidence="1" id="KW-1133">Transmembrane helix</keyword>